<protein>
    <submittedName>
        <fullName evidence="1">3-methyladenine DNA glycosylase</fullName>
    </submittedName>
</protein>
<name>A0ABS1SF05_9MICO</name>
<evidence type="ECO:0000313" key="2">
    <source>
        <dbReference type="Proteomes" id="UP001645859"/>
    </source>
</evidence>
<accession>A0ABS1SF05</accession>
<gene>
    <name evidence="1" type="ORF">D3230_04000</name>
</gene>
<reference evidence="1 2" key="1">
    <citation type="submission" date="2018-09" db="EMBL/GenBank/DDBJ databases">
        <title>Comparative genomics of Leucobacter spp.</title>
        <authorList>
            <person name="Reis A.C."/>
            <person name="Kolvenbach B.A."/>
            <person name="Corvini P.F.X."/>
            <person name="Nunes O.C."/>
        </authorList>
    </citation>
    <scope>NUCLEOTIDE SEQUENCE [LARGE SCALE GENOMIC DNA]</scope>
    <source>
        <strain evidence="1 2">TAN 31504</strain>
    </source>
</reference>
<keyword evidence="2" id="KW-1185">Reference proteome</keyword>
<organism evidence="1 2">
    <name type="scientific">Leucobacter chromiireducens subsp. solipictus</name>
    <dbReference type="NCBI Taxonomy" id="398235"/>
    <lineage>
        <taxon>Bacteria</taxon>
        <taxon>Bacillati</taxon>
        <taxon>Actinomycetota</taxon>
        <taxon>Actinomycetes</taxon>
        <taxon>Micrococcales</taxon>
        <taxon>Microbacteriaceae</taxon>
        <taxon>Leucobacter</taxon>
    </lineage>
</organism>
<dbReference type="EMBL" id="QYAC01000002">
    <property type="protein sequence ID" value="MBL3678466.1"/>
    <property type="molecule type" value="Genomic_DNA"/>
</dbReference>
<evidence type="ECO:0000313" key="1">
    <source>
        <dbReference type="EMBL" id="MBL3678466.1"/>
    </source>
</evidence>
<proteinExistence type="predicted"/>
<dbReference type="Proteomes" id="UP001645859">
    <property type="component" value="Unassembled WGS sequence"/>
</dbReference>
<comment type="caution">
    <text evidence="1">The sequence shown here is derived from an EMBL/GenBank/DDBJ whole genome shotgun (WGS) entry which is preliminary data.</text>
</comment>
<sequence length="307" mass="33899">MDPAEWTAQANAHRERAEALSAGHRARTIRRESHPIEDFLWTYYSVSPGELARWHPGAGVVLAGAAAERGAWRHYRAAGPDLADATVDLTEFFARRGRTVDYIERLLSATLDRTPRFGCFGLHEWAMVYRLTPEQLRHTRLPLRIGHAATDRVVESHSIGCSHFDAFRFFTPDAVPLNTVQPTRENQLELEQAGCLHAGMDVYKWTAKLSPIVPGAVLLDAFVLARDIREVDMRASPYDVAGYTGAAGTPLTPIMIETADGKREYARLQRGFAARGNAIRTRVLAAIAHAREVAGVPLQDPADAQAA</sequence>